<comment type="caution">
    <text evidence="7">The sequence shown here is derived from an EMBL/GenBank/DDBJ whole genome shotgun (WGS) entry which is preliminary data.</text>
</comment>
<accession>A0A815BR28</accession>
<name>A0A815BR28_9BILA</name>
<evidence type="ECO:0000256" key="5">
    <source>
        <dbReference type="SAM" id="MobiDB-lite"/>
    </source>
</evidence>
<proteinExistence type="predicted"/>
<dbReference type="SUPFAM" id="SSF53383">
    <property type="entry name" value="PLP-dependent transferases"/>
    <property type="match status" value="1"/>
</dbReference>
<dbReference type="PANTHER" id="PTHR42735:SF1">
    <property type="entry name" value="PYRIDOXAL-DEPENDENT DECARBOXYLASE DOMAIN-CONTAINING PROTEIN 1-RELATED"/>
    <property type="match status" value="1"/>
</dbReference>
<reference evidence="7" key="1">
    <citation type="submission" date="2021-02" db="EMBL/GenBank/DDBJ databases">
        <authorList>
            <person name="Nowell W R."/>
        </authorList>
    </citation>
    <scope>NUCLEOTIDE SEQUENCE</scope>
</reference>
<comment type="cofactor">
    <cofactor evidence="1">
        <name>pyridoxal 5'-phosphate</name>
        <dbReference type="ChEBI" id="CHEBI:597326"/>
    </cofactor>
</comment>
<keyword evidence="3" id="KW-0456">Lyase</keyword>
<dbReference type="InterPro" id="IPR055102">
    <property type="entry name" value="PDXDC1-like_3rd"/>
</dbReference>
<dbReference type="InterPro" id="IPR015424">
    <property type="entry name" value="PyrdxlP-dep_Trfase"/>
</dbReference>
<feature type="compositionally biased region" description="Basic and acidic residues" evidence="5">
    <location>
        <begin position="782"/>
        <end position="800"/>
    </location>
</feature>
<organism evidence="7 9">
    <name type="scientific">Didymodactylos carnosus</name>
    <dbReference type="NCBI Taxonomy" id="1234261"/>
    <lineage>
        <taxon>Eukaryota</taxon>
        <taxon>Metazoa</taxon>
        <taxon>Spiralia</taxon>
        <taxon>Gnathifera</taxon>
        <taxon>Rotifera</taxon>
        <taxon>Eurotatoria</taxon>
        <taxon>Bdelloidea</taxon>
        <taxon>Philodinida</taxon>
        <taxon>Philodinidae</taxon>
        <taxon>Didymodactylos</taxon>
    </lineage>
</organism>
<protein>
    <recommendedName>
        <fullName evidence="4">Pyridoxal-dependent decarboxylase domain-containing protein 1</fullName>
    </recommendedName>
</protein>
<dbReference type="Proteomes" id="UP000663829">
    <property type="component" value="Unassembled WGS sequence"/>
</dbReference>
<dbReference type="OrthoDB" id="2161780at2759"/>
<dbReference type="Gene3D" id="3.40.640.10">
    <property type="entry name" value="Type I PLP-dependent aspartate aminotransferase-like (Major domain)"/>
    <property type="match status" value="1"/>
</dbReference>
<sequence length="812" mass="93926">MSLDENNPFLKQLNTNIDDIDKRTQVEHRLLDDMEKECLGTLPVKSKPHVSINQKRNYVDFQHREEIRKRTLSNSSKENYSTTNNFDIPLIPTNISKSIIKLNNQIKSDFITHCLSFINEDEEAMNCFQIVWTKYLQSVGDVSLLSVFFDTLPHSIKLCVIPKYQNDLIKWCEDLFHIECEALLCTIYYSESFQRVIRLALKFNKKLFNENHTNNKKGIIYVSTDFDPQLKDDLIFTVPNICFSSIQTDLYHENVLNIEQLEQTIIKDIDSTNEYPLMIIANVGTPFLGHVDELAKLKLIANHHQIWLHATGDLLGSLALLSTKDDFRICCDSLTLDLIKLFGIQNLSYLTLFVRESPFIPSLLKRGSSTTSQLNESHIGSDITLATINDNQTINNNNNNNSEQSLMQQQFAQDTREINYNSSSQALSTSTLSFQDMILHSPSISFISIWSLSRRCTNEHILHHMKHSFHLTDLVMKSLYQIKSIKILNKNSFDTKNGEINDNRLTYAHICDGYLSTTSLPMAVVLFRFDLYLTKIEHVDNVDDNDFNSYMDLLNIWLYDKLNQQYPKMNLELLKSTRFEPHKSIDDEMNTNRGFTHALRFAPLEHLLDVIEENYIKMFLEDVIKFCEILLATITARQRLHTTIKANYPNLTTISLLNWAGIGGVQYVPVGDEQDQVDNKQQYEQLTNSDNIYQQQNITSNLYSIQDINTINAELARKLQTNDSAFSLGVNKQEMFYLRLGMVRKNDDLDILLKKIQNSGQETEQSLKYVEKSHDFQNASKKKSDLDLHIQDPDKIPTYRDKIRTTHTQKAL</sequence>
<dbReference type="AlphaFoldDB" id="A0A815BR28"/>
<evidence type="ECO:0000313" key="9">
    <source>
        <dbReference type="Proteomes" id="UP000663829"/>
    </source>
</evidence>
<evidence type="ECO:0000256" key="4">
    <source>
        <dbReference type="ARBA" id="ARBA00047190"/>
    </source>
</evidence>
<keyword evidence="9" id="KW-1185">Reference proteome</keyword>
<dbReference type="InterPro" id="IPR015421">
    <property type="entry name" value="PyrdxlP-dep_Trfase_major"/>
</dbReference>
<dbReference type="EMBL" id="CAJNOQ010011199">
    <property type="protein sequence ID" value="CAF1270751.1"/>
    <property type="molecule type" value="Genomic_DNA"/>
</dbReference>
<evidence type="ECO:0000259" key="6">
    <source>
        <dbReference type="Pfam" id="PF22937"/>
    </source>
</evidence>
<dbReference type="EMBL" id="CAJOBC010023288">
    <property type="protein sequence ID" value="CAF4058726.1"/>
    <property type="molecule type" value="Genomic_DNA"/>
</dbReference>
<feature type="region of interest" description="Disordered" evidence="5">
    <location>
        <begin position="778"/>
        <end position="800"/>
    </location>
</feature>
<evidence type="ECO:0000313" key="8">
    <source>
        <dbReference type="EMBL" id="CAF4058726.1"/>
    </source>
</evidence>
<evidence type="ECO:0000256" key="1">
    <source>
        <dbReference type="ARBA" id="ARBA00001933"/>
    </source>
</evidence>
<feature type="domain" description="PDXDC1-like third" evidence="6">
    <location>
        <begin position="644"/>
        <end position="768"/>
    </location>
</feature>
<evidence type="ECO:0000313" key="7">
    <source>
        <dbReference type="EMBL" id="CAF1270751.1"/>
    </source>
</evidence>
<evidence type="ECO:0000256" key="2">
    <source>
        <dbReference type="ARBA" id="ARBA00022898"/>
    </source>
</evidence>
<dbReference type="InterPro" id="IPR050477">
    <property type="entry name" value="GrpII_AminoAcid_Decarb"/>
</dbReference>
<gene>
    <name evidence="7" type="ORF">GPM918_LOCUS27071</name>
    <name evidence="8" type="ORF">SRO942_LOCUS27336</name>
</gene>
<evidence type="ECO:0000256" key="3">
    <source>
        <dbReference type="ARBA" id="ARBA00023239"/>
    </source>
</evidence>
<dbReference type="Proteomes" id="UP000681722">
    <property type="component" value="Unassembled WGS sequence"/>
</dbReference>
<dbReference type="Pfam" id="PF22937">
    <property type="entry name" value="PDXDC1-like_cen2"/>
    <property type="match status" value="1"/>
</dbReference>
<dbReference type="PANTHER" id="PTHR42735">
    <property type="match status" value="1"/>
</dbReference>
<keyword evidence="2" id="KW-0663">Pyridoxal phosphate</keyword>